<dbReference type="EMBL" id="JAKLJA010000004">
    <property type="protein sequence ID" value="MCG5073349.1"/>
    <property type="molecule type" value="Genomic_DNA"/>
</dbReference>
<sequence length="354" mass="37005">MSVNTEPDCLRTALTRLLGCRYPIVSAGMGGPARSELAAAVSAAGGFGLLGMVRESPELIEREIAAVRAATQRPFGVNLIPSATEPSLFAAELDVCLAARVPAMCFFWGVVPEAVKRAKDGDAIVLYQVGSLEDALAAEQAGADAVIVQGIEAGGHVRGRAGILTLLPEVARQVRVPVVASGGIATGGGLIAALALGASGVHCGTAFLATHESFAHDYHKERICEARAGETVYTDLFAINWPPNSPVRVLANSVTAKAGAQLFGYHPDKLPREVIGDEDGRPLYLYSTDSPLRSTTGELERMALFAGESSALVNERTSAAEVIERMVAEALEARRRIGVGEAGDLTGSSVNQDD</sequence>
<protein>
    <submittedName>
        <fullName evidence="4">Nitronate monooxygenase</fullName>
    </submittedName>
</protein>
<keyword evidence="2" id="KW-0288">FMN</keyword>
<dbReference type="Pfam" id="PF03060">
    <property type="entry name" value="NMO"/>
    <property type="match status" value="2"/>
</dbReference>
<gene>
    <name evidence="4" type="ORF">L5014_08220</name>
</gene>
<keyword evidence="4" id="KW-0503">Monooxygenase</keyword>
<evidence type="ECO:0000256" key="1">
    <source>
        <dbReference type="ARBA" id="ARBA00022630"/>
    </source>
</evidence>
<keyword evidence="1" id="KW-0285">Flavoprotein</keyword>
<name>A0A9X1RND7_9BURK</name>
<dbReference type="AlphaFoldDB" id="A0A9X1RND7"/>
<dbReference type="InterPro" id="IPR013785">
    <property type="entry name" value="Aldolase_TIM"/>
</dbReference>
<accession>A0A9X1RND7</accession>
<keyword evidence="3" id="KW-0560">Oxidoreductase</keyword>
<reference evidence="4" key="1">
    <citation type="submission" date="2022-01" db="EMBL/GenBank/DDBJ databases">
        <title>Genome sequence and assembly of Parabukholderia sp. RG36.</title>
        <authorList>
            <person name="Chhetri G."/>
        </authorList>
    </citation>
    <scope>NUCLEOTIDE SEQUENCE</scope>
    <source>
        <strain evidence="4">RG36</strain>
    </source>
</reference>
<comment type="caution">
    <text evidence="4">The sequence shown here is derived from an EMBL/GenBank/DDBJ whole genome shotgun (WGS) entry which is preliminary data.</text>
</comment>
<dbReference type="SUPFAM" id="SSF51412">
    <property type="entry name" value="Inosine monophosphate dehydrogenase (IMPDH)"/>
    <property type="match status" value="1"/>
</dbReference>
<evidence type="ECO:0000256" key="3">
    <source>
        <dbReference type="ARBA" id="ARBA00023002"/>
    </source>
</evidence>
<dbReference type="Gene3D" id="3.20.20.70">
    <property type="entry name" value="Aldolase class I"/>
    <property type="match status" value="1"/>
</dbReference>
<proteinExistence type="predicted"/>
<dbReference type="InterPro" id="IPR004136">
    <property type="entry name" value="NMO"/>
</dbReference>
<dbReference type="GO" id="GO:0018580">
    <property type="term" value="F:nitronate monooxygenase activity"/>
    <property type="evidence" value="ECO:0007669"/>
    <property type="project" value="InterPro"/>
</dbReference>
<evidence type="ECO:0000313" key="5">
    <source>
        <dbReference type="Proteomes" id="UP001139308"/>
    </source>
</evidence>
<dbReference type="PANTHER" id="PTHR32332">
    <property type="entry name" value="2-NITROPROPANE DIOXYGENASE"/>
    <property type="match status" value="1"/>
</dbReference>
<dbReference type="RefSeq" id="WP_238463083.1">
    <property type="nucleotide sequence ID" value="NZ_JAKLJA010000004.1"/>
</dbReference>
<dbReference type="CDD" id="cd04730">
    <property type="entry name" value="NPD_like"/>
    <property type="match status" value="1"/>
</dbReference>
<dbReference type="Proteomes" id="UP001139308">
    <property type="component" value="Unassembled WGS sequence"/>
</dbReference>
<organism evidence="4 5">
    <name type="scientific">Paraburkholderia tagetis</name>
    <dbReference type="NCBI Taxonomy" id="2913261"/>
    <lineage>
        <taxon>Bacteria</taxon>
        <taxon>Pseudomonadati</taxon>
        <taxon>Pseudomonadota</taxon>
        <taxon>Betaproteobacteria</taxon>
        <taxon>Burkholderiales</taxon>
        <taxon>Burkholderiaceae</taxon>
        <taxon>Paraburkholderia</taxon>
    </lineage>
</organism>
<keyword evidence="5" id="KW-1185">Reference proteome</keyword>
<evidence type="ECO:0000313" key="4">
    <source>
        <dbReference type="EMBL" id="MCG5073349.1"/>
    </source>
</evidence>
<dbReference type="PANTHER" id="PTHR32332:SF20">
    <property type="entry name" value="2-NITROPROPANE DIOXYGENASE-LIKE PROTEIN"/>
    <property type="match status" value="1"/>
</dbReference>
<evidence type="ECO:0000256" key="2">
    <source>
        <dbReference type="ARBA" id="ARBA00022643"/>
    </source>
</evidence>